<dbReference type="EMBL" id="JAAOAN010000092">
    <property type="protein sequence ID" value="KAF5722165.1"/>
    <property type="molecule type" value="Genomic_DNA"/>
</dbReference>
<proteinExistence type="predicted"/>
<dbReference type="AlphaFoldDB" id="A0A8H5YZV6"/>
<protein>
    <submittedName>
        <fullName evidence="1">Nitrate assimilation regulatory nira</fullName>
    </submittedName>
</protein>
<sequence length="120" mass="12975">MAQSAAPLTNPMYELSAIVNFDTMLHPAWEQCWAINQPNFTSLSKAAGSDAQNDYKNSFEYGNIMLARFLAPLASLALNTLETLTSPHAPDSKVSSIELGDIGPRAARATLFITQKGLSD</sequence>
<gene>
    <name evidence="1" type="ORF">FMUND_3118</name>
</gene>
<comment type="caution">
    <text evidence="1">The sequence shown here is derived from an EMBL/GenBank/DDBJ whole genome shotgun (WGS) entry which is preliminary data.</text>
</comment>
<name>A0A8H5YZV6_9HYPO</name>
<reference evidence="1 2" key="1">
    <citation type="submission" date="2020-05" db="EMBL/GenBank/DDBJ databases">
        <title>Identification and distribution of gene clusters putatively required for synthesis of sphingolipid metabolism inhibitors in phylogenetically diverse species of the filamentous fungus Fusarium.</title>
        <authorList>
            <person name="Kim H.-S."/>
            <person name="Busman M."/>
            <person name="Brown D.W."/>
            <person name="Divon H."/>
            <person name="Uhlig S."/>
            <person name="Proctor R.H."/>
        </authorList>
    </citation>
    <scope>NUCLEOTIDE SEQUENCE [LARGE SCALE GENOMIC DNA]</scope>
    <source>
        <strain evidence="1 2">NRRL 66235</strain>
    </source>
</reference>
<dbReference type="OrthoDB" id="426882at2759"/>
<accession>A0A8H5YZV6</accession>
<evidence type="ECO:0000313" key="1">
    <source>
        <dbReference type="EMBL" id="KAF5722165.1"/>
    </source>
</evidence>
<dbReference type="Proteomes" id="UP000544331">
    <property type="component" value="Unassembled WGS sequence"/>
</dbReference>
<organism evidence="1 2">
    <name type="scientific">Fusarium mundagurra</name>
    <dbReference type="NCBI Taxonomy" id="1567541"/>
    <lineage>
        <taxon>Eukaryota</taxon>
        <taxon>Fungi</taxon>
        <taxon>Dikarya</taxon>
        <taxon>Ascomycota</taxon>
        <taxon>Pezizomycotina</taxon>
        <taxon>Sordariomycetes</taxon>
        <taxon>Hypocreomycetidae</taxon>
        <taxon>Hypocreales</taxon>
        <taxon>Nectriaceae</taxon>
        <taxon>Fusarium</taxon>
        <taxon>Fusarium fujikuroi species complex</taxon>
    </lineage>
</organism>
<evidence type="ECO:0000313" key="2">
    <source>
        <dbReference type="Proteomes" id="UP000544331"/>
    </source>
</evidence>
<keyword evidence="2" id="KW-1185">Reference proteome</keyword>